<dbReference type="InterPro" id="IPR004360">
    <property type="entry name" value="Glyas_Fos-R_dOase_dom"/>
</dbReference>
<dbReference type="PANTHER" id="PTHR36113:SF6">
    <property type="entry name" value="FOSFOMYCIN RESISTANCE PROTEIN FOSX"/>
    <property type="match status" value="1"/>
</dbReference>
<evidence type="ECO:0000313" key="3">
    <source>
        <dbReference type="EMBL" id="KKK66358.1"/>
    </source>
</evidence>
<reference evidence="3" key="1">
    <citation type="journal article" date="2015" name="Nature">
        <title>Complex archaea that bridge the gap between prokaryotes and eukaryotes.</title>
        <authorList>
            <person name="Spang A."/>
            <person name="Saw J.H."/>
            <person name="Jorgensen S.L."/>
            <person name="Zaremba-Niedzwiedzka K."/>
            <person name="Martijn J."/>
            <person name="Lind A.E."/>
            <person name="van Eijk R."/>
            <person name="Schleper C."/>
            <person name="Guy L."/>
            <person name="Ettema T.J."/>
        </authorList>
    </citation>
    <scope>NUCLEOTIDE SEQUENCE</scope>
</reference>
<proteinExistence type="predicted"/>
<name>A0A0F8XC20_9ZZZZ</name>
<keyword evidence="1" id="KW-0479">Metal-binding</keyword>
<feature type="domain" description="VOC" evidence="2">
    <location>
        <begin position="4"/>
        <end position="132"/>
    </location>
</feature>
<dbReference type="AlphaFoldDB" id="A0A0F8XC20"/>
<dbReference type="PROSITE" id="PS51819">
    <property type="entry name" value="VOC"/>
    <property type="match status" value="1"/>
</dbReference>
<gene>
    <name evidence="3" type="ORF">LCGC14_2964920</name>
</gene>
<dbReference type="Gene3D" id="3.10.180.10">
    <property type="entry name" value="2,3-Dihydroxybiphenyl 1,2-Dioxygenase, domain 1"/>
    <property type="match status" value="1"/>
</dbReference>
<dbReference type="InterPro" id="IPR051332">
    <property type="entry name" value="Fosfomycin_Res_Enzymes"/>
</dbReference>
<dbReference type="SUPFAM" id="SSF54593">
    <property type="entry name" value="Glyoxalase/Bleomycin resistance protein/Dihydroxybiphenyl dioxygenase"/>
    <property type="match status" value="1"/>
</dbReference>
<dbReference type="Pfam" id="PF00903">
    <property type="entry name" value="Glyoxalase"/>
    <property type="match status" value="1"/>
</dbReference>
<dbReference type="EMBL" id="LAZR01060116">
    <property type="protein sequence ID" value="KKK66358.1"/>
    <property type="molecule type" value="Genomic_DNA"/>
</dbReference>
<evidence type="ECO:0000259" key="2">
    <source>
        <dbReference type="PROSITE" id="PS51819"/>
    </source>
</evidence>
<organism evidence="3">
    <name type="scientific">marine sediment metagenome</name>
    <dbReference type="NCBI Taxonomy" id="412755"/>
    <lineage>
        <taxon>unclassified sequences</taxon>
        <taxon>metagenomes</taxon>
        <taxon>ecological metagenomes</taxon>
    </lineage>
</organism>
<dbReference type="GO" id="GO:0046872">
    <property type="term" value="F:metal ion binding"/>
    <property type="evidence" value="ECO:0007669"/>
    <property type="project" value="UniProtKB-KW"/>
</dbReference>
<comment type="caution">
    <text evidence="3">The sequence shown here is derived from an EMBL/GenBank/DDBJ whole genome shotgun (WGS) entry which is preliminary data.</text>
</comment>
<dbReference type="InterPro" id="IPR037523">
    <property type="entry name" value="VOC_core"/>
</dbReference>
<evidence type="ECO:0000256" key="1">
    <source>
        <dbReference type="ARBA" id="ARBA00022723"/>
    </source>
</evidence>
<accession>A0A0F8XC20</accession>
<sequence length="132" mass="16210">MKSNLCHIFLNILNPEKSFPYYKEFLKYFDYEIEFENDQYLGMTNGVIDIWLQHTDMKYRDDKFHRKKTGINHFAFRVDTKDDVDKFYSEFLKSKNIKVLYNTPKPFPENTENYYAVYFEDPDRLKLEVCFY</sequence>
<protein>
    <recommendedName>
        <fullName evidence="2">VOC domain-containing protein</fullName>
    </recommendedName>
</protein>
<dbReference type="InterPro" id="IPR029068">
    <property type="entry name" value="Glyas_Bleomycin-R_OHBP_Dase"/>
</dbReference>
<dbReference type="PANTHER" id="PTHR36113">
    <property type="entry name" value="LYASE, PUTATIVE-RELATED-RELATED"/>
    <property type="match status" value="1"/>
</dbReference>